<keyword evidence="5" id="KW-1185">Reference proteome</keyword>
<sequence length="283" mass="29345">MRHRTALTTAVTPVTPEPPSAPPLPGQPHPVFGQVAAGGPDGRSGVRAQDLELFDSTRPLPVVPTAPRRRGGRHAPAPRRRRTAPLPPLLMGLLAAGVGAALPVYLTARPDSPAPHPSTLTMPDLPPPPTLVPDPVGTTGVPSRTPSTRPIPPRPPAPTPTRTAPKATRSAPAPVTATAVAPPPTTRAATSPPPAPPVSPPPTHERHRPSSGPDGPRVGSSGPEVLEVQVMLQRLGLYEGPLDGEFGESTELAVIQFQWSVRVFERPGVCGPLTLAALREASA</sequence>
<feature type="region of interest" description="Disordered" evidence="1">
    <location>
        <begin position="107"/>
        <end position="222"/>
    </location>
</feature>
<accession>A0ABQ3PCA9</accession>
<feature type="compositionally biased region" description="Basic residues" evidence="1">
    <location>
        <begin position="67"/>
        <end position="83"/>
    </location>
</feature>
<reference evidence="4" key="1">
    <citation type="submission" date="2024-05" db="EMBL/GenBank/DDBJ databases">
        <title>Whole genome shotgun sequence of Streptomyces hydrogenans NBRC 13475.</title>
        <authorList>
            <person name="Komaki H."/>
            <person name="Tamura T."/>
        </authorList>
    </citation>
    <scope>NUCLEOTIDE SEQUENCE</scope>
    <source>
        <strain evidence="4">NBRC 13475</strain>
    </source>
</reference>
<dbReference type="SUPFAM" id="SSF47090">
    <property type="entry name" value="PGBD-like"/>
    <property type="match status" value="1"/>
</dbReference>
<feature type="compositionally biased region" description="Pro residues" evidence="1">
    <location>
        <begin position="15"/>
        <end position="28"/>
    </location>
</feature>
<keyword evidence="2" id="KW-0812">Transmembrane</keyword>
<feature type="transmembrane region" description="Helical" evidence="2">
    <location>
        <begin position="89"/>
        <end position="108"/>
    </location>
</feature>
<evidence type="ECO:0000313" key="4">
    <source>
        <dbReference type="EMBL" id="GHI22634.1"/>
    </source>
</evidence>
<gene>
    <name evidence="4" type="ORF">Shyd_40050</name>
</gene>
<feature type="compositionally biased region" description="Pro residues" evidence="1">
    <location>
        <begin position="181"/>
        <end position="202"/>
    </location>
</feature>
<name>A0ABQ3PCA9_9ACTN</name>
<feature type="compositionally biased region" description="Pro residues" evidence="1">
    <location>
        <begin position="149"/>
        <end position="159"/>
    </location>
</feature>
<evidence type="ECO:0000256" key="2">
    <source>
        <dbReference type="SAM" id="Phobius"/>
    </source>
</evidence>
<organism evidence="4 5">
    <name type="scientific">Streptomyces hydrogenans</name>
    <dbReference type="NCBI Taxonomy" id="1873719"/>
    <lineage>
        <taxon>Bacteria</taxon>
        <taxon>Bacillati</taxon>
        <taxon>Actinomycetota</taxon>
        <taxon>Actinomycetes</taxon>
        <taxon>Kitasatosporales</taxon>
        <taxon>Streptomycetaceae</taxon>
        <taxon>Streptomyces</taxon>
    </lineage>
</organism>
<feature type="compositionally biased region" description="Low complexity" evidence="1">
    <location>
        <begin position="160"/>
        <end position="180"/>
    </location>
</feature>
<evidence type="ECO:0000259" key="3">
    <source>
        <dbReference type="Pfam" id="PF01471"/>
    </source>
</evidence>
<dbReference type="Gene3D" id="1.10.101.10">
    <property type="entry name" value="PGBD-like superfamily/PGBD"/>
    <property type="match status" value="1"/>
</dbReference>
<dbReference type="EMBL" id="BNDW01000019">
    <property type="protein sequence ID" value="GHI22634.1"/>
    <property type="molecule type" value="Genomic_DNA"/>
</dbReference>
<feature type="compositionally biased region" description="Polar residues" evidence="1">
    <location>
        <begin position="1"/>
        <end position="12"/>
    </location>
</feature>
<dbReference type="Pfam" id="PF01471">
    <property type="entry name" value="PG_binding_1"/>
    <property type="match status" value="1"/>
</dbReference>
<keyword evidence="2" id="KW-0472">Membrane</keyword>
<evidence type="ECO:0000313" key="5">
    <source>
        <dbReference type="Proteomes" id="UP001052739"/>
    </source>
</evidence>
<feature type="compositionally biased region" description="Low complexity" evidence="1">
    <location>
        <begin position="133"/>
        <end position="148"/>
    </location>
</feature>
<keyword evidence="2" id="KW-1133">Transmembrane helix</keyword>
<dbReference type="InterPro" id="IPR036365">
    <property type="entry name" value="PGBD-like_sf"/>
</dbReference>
<dbReference type="InterPro" id="IPR036366">
    <property type="entry name" value="PGBDSf"/>
</dbReference>
<dbReference type="InterPro" id="IPR002477">
    <property type="entry name" value="Peptidoglycan-bd-like"/>
</dbReference>
<dbReference type="Proteomes" id="UP001052739">
    <property type="component" value="Unassembled WGS sequence"/>
</dbReference>
<protein>
    <recommendedName>
        <fullName evidence="3">Peptidoglycan binding-like domain-containing protein</fullName>
    </recommendedName>
</protein>
<comment type="caution">
    <text evidence="4">The sequence shown here is derived from an EMBL/GenBank/DDBJ whole genome shotgun (WGS) entry which is preliminary data.</text>
</comment>
<feature type="domain" description="Peptidoglycan binding-like" evidence="3">
    <location>
        <begin position="221"/>
        <end position="278"/>
    </location>
</feature>
<evidence type="ECO:0000256" key="1">
    <source>
        <dbReference type="SAM" id="MobiDB-lite"/>
    </source>
</evidence>
<feature type="region of interest" description="Disordered" evidence="1">
    <location>
        <begin position="1"/>
        <end position="86"/>
    </location>
</feature>
<proteinExistence type="predicted"/>